<proteinExistence type="predicted"/>
<dbReference type="AlphaFoldDB" id="Q49I44"/>
<name>Q49I44_OXYTR</name>
<sequence length="351" mass="40844">MHYKSNKYKQNKLNQSLSQKRLSTSVILTHSSKNLIQMNEKVEDFIADLTENDEHEHQRHQIIQPKLSYHNLYRSTKDLDLKSLQSSPRLMESISQDNINIQKEPSITQSKFNKYKCETSPIARFNNSNNDQIFEQQESCDSSVLQDLSSKSSSSLELLQLDQIKSDCISDDNSDEQECKINLECVDDDDQYGPNIQDQHQSFQSKSLSYIFRPRSQSFFSNTSQQVLDDKQSYDPRQSSSYYKNADNKSQINTLVQLSGIQLVYQGQYNLQKQSKKQSNNSAQSSPNNYQNISTEELSEKYQLNKQCNIKEMQDEINYQRNIHSLTASQNGDKQYYGKRRIQNRSNTQQL</sequence>
<protein>
    <submittedName>
        <fullName evidence="2">Uncharacterized protein</fullName>
    </submittedName>
</protein>
<reference evidence="2" key="1">
    <citation type="submission" date="2005-01" db="EMBL/GenBank/DDBJ databases">
        <title>From expressing sequence tags to genes in ciliates: The case of Sterkiella histriomuscorum (Hypotrichina, Oxytrichidae) in the genomic era.</title>
        <authorList>
            <person name="Villalobo E."/>
            <person name="Moch C."/>
            <person name="Yang T."/>
            <person name="Morin L."/>
            <person name="Perasso R."/>
            <person name="Baroin-Tourancheau A."/>
        </authorList>
    </citation>
    <scope>NUCLEOTIDE SEQUENCE</scope>
</reference>
<organism evidence="2">
    <name type="scientific">Oxytricha trifallax</name>
    <name type="common">Sterkiella histriomuscorum</name>
    <dbReference type="NCBI Taxonomy" id="94289"/>
    <lineage>
        <taxon>Eukaryota</taxon>
        <taxon>Sar</taxon>
        <taxon>Alveolata</taxon>
        <taxon>Ciliophora</taxon>
        <taxon>Intramacronucleata</taxon>
        <taxon>Spirotrichea</taxon>
        <taxon>Stichotrichia</taxon>
        <taxon>Sporadotrichida</taxon>
        <taxon>Oxytrichidae</taxon>
        <taxon>Stylonychinae</taxon>
        <taxon>Sterkiella</taxon>
    </lineage>
</organism>
<reference evidence="2" key="2">
    <citation type="submission" date="2005-01" db="EMBL/GenBank/DDBJ databases">
        <title>Gene structure of the ciliate Sterkiella histriomuscorum based on a combined analysis of DNA and cDNA sequences from twenty one macronuclear chromosomes.</title>
        <authorList>
            <person name="Lescasse R."/>
            <person name="Yang T."/>
            <person name="Grisvard J."/>
            <person name="Villalobo E."/>
            <person name="Moch C."/>
            <person name="Baroin-Tourancheau A."/>
            <person name="Morin L."/>
        </authorList>
    </citation>
    <scope>NUCLEOTIDE SEQUENCE</scope>
</reference>
<accession>Q49I44</accession>
<dbReference type="EMBL" id="AY883861">
    <property type="protein sequence ID" value="AAZ23914.1"/>
    <property type="molecule type" value="Genomic_DNA"/>
</dbReference>
<feature type="region of interest" description="Disordered" evidence="1">
    <location>
        <begin position="222"/>
        <end position="246"/>
    </location>
</feature>
<feature type="compositionally biased region" description="Polar residues" evidence="1">
    <location>
        <begin position="235"/>
        <end position="246"/>
    </location>
</feature>
<evidence type="ECO:0000256" key="1">
    <source>
        <dbReference type="SAM" id="MobiDB-lite"/>
    </source>
</evidence>
<evidence type="ECO:0000313" key="2">
    <source>
        <dbReference type="EMBL" id="AAZ23914.1"/>
    </source>
</evidence>
<feature type="region of interest" description="Disordered" evidence="1">
    <location>
        <begin position="330"/>
        <end position="351"/>
    </location>
</feature>